<dbReference type="Pfam" id="PF13477">
    <property type="entry name" value="Glyco_trans_4_2"/>
    <property type="match status" value="1"/>
</dbReference>
<name>A0A5E8ALP6_9SPHN</name>
<gene>
    <name evidence="2" type="ORF">SPHINGO391_70022</name>
</gene>
<reference evidence="2 3" key="1">
    <citation type="submission" date="2019-09" db="EMBL/GenBank/DDBJ databases">
        <authorList>
            <person name="Dittami M. S."/>
        </authorList>
    </citation>
    <scope>NUCLEOTIDE SEQUENCE [LARGE SCALE GENOMIC DNA]</scope>
    <source>
        <strain evidence="2">SPHINGO391</strain>
    </source>
</reference>
<evidence type="ECO:0000313" key="3">
    <source>
        <dbReference type="Proteomes" id="UP000326857"/>
    </source>
</evidence>
<dbReference type="Pfam" id="PF13692">
    <property type="entry name" value="Glyco_trans_1_4"/>
    <property type="match status" value="1"/>
</dbReference>
<dbReference type="SUPFAM" id="SSF53756">
    <property type="entry name" value="UDP-Glycosyltransferase/glycogen phosphorylase"/>
    <property type="match status" value="1"/>
</dbReference>
<dbReference type="AlphaFoldDB" id="A0A5E8ALP6"/>
<dbReference type="InterPro" id="IPR028098">
    <property type="entry name" value="Glyco_trans_4-like_N"/>
</dbReference>
<accession>A0A5E8ALP6</accession>
<dbReference type="Gene3D" id="3.40.50.2000">
    <property type="entry name" value="Glycogen Phosphorylase B"/>
    <property type="match status" value="2"/>
</dbReference>
<dbReference type="RefSeq" id="WP_151989556.1">
    <property type="nucleotide sequence ID" value="NZ_LR701501.1"/>
</dbReference>
<dbReference type="EMBL" id="CABVLI010000052">
    <property type="protein sequence ID" value="VVT32388.1"/>
    <property type="molecule type" value="Genomic_DNA"/>
</dbReference>
<feature type="domain" description="Glycosyltransferase subfamily 4-like N-terminal" evidence="1">
    <location>
        <begin position="6"/>
        <end position="148"/>
    </location>
</feature>
<evidence type="ECO:0000313" key="2">
    <source>
        <dbReference type="EMBL" id="VVT32388.1"/>
    </source>
</evidence>
<dbReference type="PANTHER" id="PTHR12526">
    <property type="entry name" value="GLYCOSYLTRANSFERASE"/>
    <property type="match status" value="1"/>
</dbReference>
<dbReference type="GO" id="GO:0016757">
    <property type="term" value="F:glycosyltransferase activity"/>
    <property type="evidence" value="ECO:0007669"/>
    <property type="project" value="UniProtKB-ARBA"/>
</dbReference>
<dbReference type="CDD" id="cd03808">
    <property type="entry name" value="GT4_CapM-like"/>
    <property type="match status" value="1"/>
</dbReference>
<sequence length="373" mass="40972">MSKVIVLSINTSWNLVNFRRNLIMRLQREGFEVVAVSPVDIHMPALVALGVRHIPVLIDSKGLSPVRDLALGVAYWRILKDLRPVAFLGWTIKPNVYGSFAAHALGIPVINNISGLGTAFIKVNLLTRIVTTLYRAALARSATVFFQNQHDRDLFVAQRIVAEERTALLPGSGIDLAQFVPAQHTSDGPFVFLMVARLLRDKGVVEFVEAARIVRRIHPDVQFQLLGATDVENRTAIPRDVLTQWENEGIVRHLGETSDVRPHLAAASAVVLPSYREGMPRSLLEAAAMAKPLIATDVPGCTEIARAGENAILCKMRDSDSLAQGMLAMLALPPEERSFMGSRSRAIAESEFDVLVVEDRYINAITCATARLS</sequence>
<protein>
    <submittedName>
        <fullName evidence="2">Glycosyl transferase</fullName>
    </submittedName>
</protein>
<dbReference type="Proteomes" id="UP000326857">
    <property type="component" value="Unassembled WGS sequence"/>
</dbReference>
<evidence type="ECO:0000259" key="1">
    <source>
        <dbReference type="Pfam" id="PF13477"/>
    </source>
</evidence>
<keyword evidence="2" id="KW-0808">Transferase</keyword>
<dbReference type="PANTHER" id="PTHR12526:SF638">
    <property type="entry name" value="SPORE COAT PROTEIN SA"/>
    <property type="match status" value="1"/>
</dbReference>
<organism evidence="2 3">
    <name type="scientific">Sphingomonas aurantiaca</name>
    <dbReference type="NCBI Taxonomy" id="185949"/>
    <lineage>
        <taxon>Bacteria</taxon>
        <taxon>Pseudomonadati</taxon>
        <taxon>Pseudomonadota</taxon>
        <taxon>Alphaproteobacteria</taxon>
        <taxon>Sphingomonadales</taxon>
        <taxon>Sphingomonadaceae</taxon>
        <taxon>Sphingomonas</taxon>
    </lineage>
</organism>
<proteinExistence type="predicted"/>